<evidence type="ECO:0000313" key="5">
    <source>
        <dbReference type="Proteomes" id="UP000784919"/>
    </source>
</evidence>
<gene>
    <name evidence="3" type="ORF">E4U56_006742</name>
    <name evidence="2" type="ORF">E4U57_005689</name>
</gene>
<dbReference type="Proteomes" id="UP000784919">
    <property type="component" value="Unassembled WGS sequence"/>
</dbReference>
<keyword evidence="4" id="KW-1185">Reference proteome</keyword>
<evidence type="ECO:0000313" key="3">
    <source>
        <dbReference type="EMBL" id="KAG5956102.1"/>
    </source>
</evidence>
<dbReference type="PANTHER" id="PTHR16291:SF0">
    <property type="entry name" value="NUCLEAR CAP-BINDING PROTEIN SUBUNIT 3"/>
    <property type="match status" value="1"/>
</dbReference>
<accession>A0A9P7MLJ2</accession>
<dbReference type="OrthoDB" id="422106at2759"/>
<feature type="region of interest" description="Disordered" evidence="1">
    <location>
        <begin position="250"/>
        <end position="285"/>
    </location>
</feature>
<dbReference type="GO" id="GO:0000340">
    <property type="term" value="F:RNA 7-methylguanosine cap binding"/>
    <property type="evidence" value="ECO:0007669"/>
    <property type="project" value="InterPro"/>
</dbReference>
<sequence length="402" mass="44701">MDMDIEMGDVIEGTTDVQVEELPPADEIISGELDEPGELAEDKPLTGQADDYHESKAVIPTKIHISGVHTLHTDDISAYVKTHFGHVEKIEWIDDDSANLVFNNDYVAGQAITSLSAVQIADVSALTLGESVPAKAFNGKPEVSLQLRLSLRSDKKQAGAALRSRYYLLHPEHDPEERRKNHHEARSRYRDREIDHRRRSNQPLSASDGVQIFEASMYDDAPGHNVARRKLGAENALTLNPSRNYGKELFTSQISRRHRSASPRRVDHSDAHTNASHRPSNQDRHLAKSIKSRVPVANNGKELFPIKATEKGCRLDHLEESIGSARLRDEDMPKVVRGFHIRGTADRRESESSGFGIKGAASANARELFPGKLGTPVAGHTGYELLESARTQRRQKAQDLFL</sequence>
<dbReference type="GO" id="GO:0003729">
    <property type="term" value="F:mRNA binding"/>
    <property type="evidence" value="ECO:0007669"/>
    <property type="project" value="InterPro"/>
</dbReference>
<reference evidence="3 4" key="1">
    <citation type="journal article" date="2020" name="bioRxiv">
        <title>Whole genome comparisons of ergot fungi reveals the divergence and evolution of species within the genus Claviceps are the result of varying mechanisms driving genome evolution and host range expansion.</title>
        <authorList>
            <person name="Wyka S.A."/>
            <person name="Mondo S.J."/>
            <person name="Liu M."/>
            <person name="Dettman J."/>
            <person name="Nalam V."/>
            <person name="Broders K.D."/>
        </authorList>
    </citation>
    <scope>NUCLEOTIDE SEQUENCE</scope>
    <source>
        <strain evidence="3">CCC 1102</strain>
        <strain evidence="2 4">LM583</strain>
    </source>
</reference>
<organism evidence="3 5">
    <name type="scientific">Claviceps arundinis</name>
    <dbReference type="NCBI Taxonomy" id="1623583"/>
    <lineage>
        <taxon>Eukaryota</taxon>
        <taxon>Fungi</taxon>
        <taxon>Dikarya</taxon>
        <taxon>Ascomycota</taxon>
        <taxon>Pezizomycotina</taxon>
        <taxon>Sordariomycetes</taxon>
        <taxon>Hypocreomycetidae</taxon>
        <taxon>Hypocreales</taxon>
        <taxon>Clavicipitaceae</taxon>
        <taxon>Claviceps</taxon>
    </lineage>
</organism>
<dbReference type="PANTHER" id="PTHR16291">
    <property type="entry name" value="NUCLEAR CAP-BINDING PROTEIN SUBUNIT 3"/>
    <property type="match status" value="1"/>
</dbReference>
<feature type="compositionally biased region" description="Basic and acidic residues" evidence="1">
    <location>
        <begin position="172"/>
        <end position="196"/>
    </location>
</feature>
<evidence type="ECO:0000313" key="2">
    <source>
        <dbReference type="EMBL" id="KAG5953029.1"/>
    </source>
</evidence>
<evidence type="ECO:0000313" key="4">
    <source>
        <dbReference type="Proteomes" id="UP000742024"/>
    </source>
</evidence>
<dbReference type="Proteomes" id="UP000742024">
    <property type="component" value="Unassembled WGS sequence"/>
</dbReference>
<dbReference type="GO" id="GO:0005634">
    <property type="term" value="C:nucleus"/>
    <property type="evidence" value="ECO:0007669"/>
    <property type="project" value="TreeGrafter"/>
</dbReference>
<dbReference type="InterPro" id="IPR019416">
    <property type="entry name" value="NCBP3"/>
</dbReference>
<dbReference type="Pfam" id="PF10309">
    <property type="entry name" value="NCBP3"/>
    <property type="match status" value="1"/>
</dbReference>
<name>A0A9P7MLJ2_9HYPO</name>
<dbReference type="AlphaFoldDB" id="A0A9P7MLJ2"/>
<dbReference type="EMBL" id="SRPR01000454">
    <property type="protein sequence ID" value="KAG5953029.1"/>
    <property type="molecule type" value="Genomic_DNA"/>
</dbReference>
<evidence type="ECO:0000256" key="1">
    <source>
        <dbReference type="SAM" id="MobiDB-lite"/>
    </source>
</evidence>
<comment type="caution">
    <text evidence="3">The sequence shown here is derived from an EMBL/GenBank/DDBJ whole genome shotgun (WGS) entry which is preliminary data.</text>
</comment>
<protein>
    <submittedName>
        <fullName evidence="3">Uncharacterized protein</fullName>
    </submittedName>
</protein>
<feature type="region of interest" description="Disordered" evidence="1">
    <location>
        <begin position="172"/>
        <end position="208"/>
    </location>
</feature>
<proteinExistence type="predicted"/>
<dbReference type="EMBL" id="SRPS01000576">
    <property type="protein sequence ID" value="KAG5956102.1"/>
    <property type="molecule type" value="Genomic_DNA"/>
</dbReference>